<dbReference type="Proteomes" id="UP001163550">
    <property type="component" value="Chromosome"/>
</dbReference>
<organism evidence="2 3">
    <name type="scientific">Acetobacterium wieringae</name>
    <dbReference type="NCBI Taxonomy" id="52694"/>
    <lineage>
        <taxon>Bacteria</taxon>
        <taxon>Bacillati</taxon>
        <taxon>Bacillota</taxon>
        <taxon>Clostridia</taxon>
        <taxon>Eubacteriales</taxon>
        <taxon>Eubacteriaceae</taxon>
        <taxon>Acetobacterium</taxon>
    </lineage>
</organism>
<accession>A0ABY6HBN0</accession>
<dbReference type="EMBL" id="CP087994">
    <property type="protein sequence ID" value="UYO61896.1"/>
    <property type="molecule type" value="Genomic_DNA"/>
</dbReference>
<evidence type="ECO:0000256" key="1">
    <source>
        <dbReference type="SAM" id="Coils"/>
    </source>
</evidence>
<evidence type="ECO:0000313" key="2">
    <source>
        <dbReference type="EMBL" id="UYO61896.1"/>
    </source>
</evidence>
<protein>
    <recommendedName>
        <fullName evidence="4">DUF4469 domain-containing protein</fullName>
    </recommendedName>
</protein>
<evidence type="ECO:0000313" key="3">
    <source>
        <dbReference type="Proteomes" id="UP001163550"/>
    </source>
</evidence>
<dbReference type="RefSeq" id="WP_228882802.1">
    <property type="nucleotide sequence ID" value="NZ_CABIIK010000056.1"/>
</dbReference>
<proteinExistence type="predicted"/>
<keyword evidence="3" id="KW-1185">Reference proteome</keyword>
<keyword evidence="1" id="KW-0175">Coiled coil</keyword>
<feature type="coiled-coil region" evidence="1">
    <location>
        <begin position="28"/>
        <end position="62"/>
    </location>
</feature>
<sequence>MPKVLIALSKEFNRKPRPGWTRANDVDVSKLTAKLLLLDDENRKLREENDRLKQNYNRLMPEICLNINDSEDLKLQFISDEDFLYLRNDFEMLSFSDVPLYLKGSVTQEEIDVYNNNLLCEEEVDKYVKGMANFLRIKNAEKIVSFVVTNNGKAKANGIYITLRFPPEIMLIETDDLDQQRIPQKPEMPENPIDKAKKVYDKKLNPLGSLINKSYAFLNNDHVMDGKKYEMLLSSKMPFTKGAWLNDDNSITIKMVSLMHTRCDTVVEEFSLIPKKTGNYQIEIEIICEEYAETQCYKIPVLVK</sequence>
<gene>
    <name evidence="2" type="ORF">LNN31_14055</name>
</gene>
<reference evidence="2" key="1">
    <citation type="submission" date="2021-11" db="EMBL/GenBank/DDBJ databases">
        <title>Isoprene-degrading acetogen.</title>
        <authorList>
            <person name="Yang Y."/>
            <person name="Jin H."/>
            <person name="Yan J."/>
        </authorList>
    </citation>
    <scope>NUCLEOTIDE SEQUENCE</scope>
    <source>
        <strain evidence="2">Berkeley</strain>
    </source>
</reference>
<evidence type="ECO:0008006" key="4">
    <source>
        <dbReference type="Google" id="ProtNLM"/>
    </source>
</evidence>
<name>A0ABY6HBN0_9FIRM</name>